<proteinExistence type="predicted"/>
<dbReference type="InterPro" id="IPR036322">
    <property type="entry name" value="WD40_repeat_dom_sf"/>
</dbReference>
<evidence type="ECO:0000256" key="2">
    <source>
        <dbReference type="ARBA" id="ARBA00022737"/>
    </source>
</evidence>
<dbReference type="Proteomes" id="UP000654075">
    <property type="component" value="Unassembled WGS sequence"/>
</dbReference>
<accession>A0A813D461</accession>
<keyword evidence="6" id="KW-1185">Reference proteome</keyword>
<organism evidence="5 6">
    <name type="scientific">Polarella glacialis</name>
    <name type="common">Dinoflagellate</name>
    <dbReference type="NCBI Taxonomy" id="89957"/>
    <lineage>
        <taxon>Eukaryota</taxon>
        <taxon>Sar</taxon>
        <taxon>Alveolata</taxon>
        <taxon>Dinophyceae</taxon>
        <taxon>Suessiales</taxon>
        <taxon>Suessiaceae</taxon>
        <taxon>Polarella</taxon>
    </lineage>
</organism>
<dbReference type="PROSITE" id="PS50082">
    <property type="entry name" value="WD_REPEATS_2"/>
    <property type="match status" value="1"/>
</dbReference>
<feature type="region of interest" description="Disordered" evidence="4">
    <location>
        <begin position="680"/>
        <end position="718"/>
    </location>
</feature>
<dbReference type="AlphaFoldDB" id="A0A813D461"/>
<dbReference type="PANTHER" id="PTHR19848:SF8">
    <property type="entry name" value="F-BOX AND WD REPEAT DOMAIN CONTAINING 7"/>
    <property type="match status" value="1"/>
</dbReference>
<dbReference type="PROSITE" id="PS00678">
    <property type="entry name" value="WD_REPEATS_1"/>
    <property type="match status" value="1"/>
</dbReference>
<dbReference type="PANTHER" id="PTHR19848">
    <property type="entry name" value="WD40 REPEAT PROTEIN"/>
    <property type="match status" value="1"/>
</dbReference>
<evidence type="ECO:0000256" key="3">
    <source>
        <dbReference type="PROSITE-ProRule" id="PRU00221"/>
    </source>
</evidence>
<feature type="compositionally biased region" description="Acidic residues" evidence="4">
    <location>
        <begin position="649"/>
        <end position="662"/>
    </location>
</feature>
<dbReference type="EMBL" id="CAJNNV010000635">
    <property type="protein sequence ID" value="CAE8583179.1"/>
    <property type="molecule type" value="Genomic_DNA"/>
</dbReference>
<keyword evidence="2" id="KW-0677">Repeat</keyword>
<feature type="compositionally biased region" description="Acidic residues" evidence="4">
    <location>
        <begin position="680"/>
        <end position="702"/>
    </location>
</feature>
<feature type="compositionally biased region" description="Polar residues" evidence="4">
    <location>
        <begin position="600"/>
        <end position="610"/>
    </location>
</feature>
<protein>
    <recommendedName>
        <fullName evidence="7">Peroxin-7</fullName>
    </recommendedName>
</protein>
<dbReference type="Pfam" id="PF00400">
    <property type="entry name" value="WD40"/>
    <property type="match status" value="1"/>
</dbReference>
<dbReference type="SUPFAM" id="SSF50978">
    <property type="entry name" value="WD40 repeat-like"/>
    <property type="match status" value="1"/>
</dbReference>
<evidence type="ECO:0000313" key="6">
    <source>
        <dbReference type="Proteomes" id="UP000654075"/>
    </source>
</evidence>
<dbReference type="InterPro" id="IPR001680">
    <property type="entry name" value="WD40_rpt"/>
</dbReference>
<reference evidence="5" key="1">
    <citation type="submission" date="2021-02" db="EMBL/GenBank/DDBJ databases">
        <authorList>
            <person name="Dougan E. K."/>
            <person name="Rhodes N."/>
            <person name="Thang M."/>
            <person name="Chan C."/>
        </authorList>
    </citation>
    <scope>NUCLEOTIDE SEQUENCE</scope>
</reference>
<dbReference type="Gene3D" id="2.130.10.10">
    <property type="entry name" value="YVTN repeat-like/Quinoprotein amine dehydrogenase"/>
    <property type="match status" value="1"/>
</dbReference>
<feature type="repeat" description="WD" evidence="3">
    <location>
        <begin position="14"/>
        <end position="55"/>
    </location>
</feature>
<feature type="non-terminal residue" evidence="5">
    <location>
        <position position="1077"/>
    </location>
</feature>
<evidence type="ECO:0000256" key="4">
    <source>
        <dbReference type="SAM" id="MobiDB-lite"/>
    </source>
</evidence>
<gene>
    <name evidence="5" type="ORF">PGLA1383_LOCUS2166</name>
</gene>
<evidence type="ECO:0000256" key="1">
    <source>
        <dbReference type="ARBA" id="ARBA00022574"/>
    </source>
</evidence>
<dbReference type="InterPro" id="IPR015943">
    <property type="entry name" value="WD40/YVTN_repeat-like_dom_sf"/>
</dbReference>
<comment type="caution">
    <text evidence="5">The sequence shown here is derived from an EMBL/GenBank/DDBJ whole genome shotgun (WGS) entry which is preliminary data.</text>
</comment>
<feature type="region of interest" description="Disordered" evidence="4">
    <location>
        <begin position="575"/>
        <end position="662"/>
    </location>
</feature>
<name>A0A813D461_POLGL</name>
<dbReference type="InterPro" id="IPR036047">
    <property type="entry name" value="F-box-like_dom_sf"/>
</dbReference>
<feature type="compositionally biased region" description="Low complexity" evidence="4">
    <location>
        <begin position="620"/>
        <end position="629"/>
    </location>
</feature>
<evidence type="ECO:0000313" key="5">
    <source>
        <dbReference type="EMBL" id="CAE8583179.1"/>
    </source>
</evidence>
<dbReference type="SMART" id="SM00320">
    <property type="entry name" value="WD40"/>
    <property type="match status" value="3"/>
</dbReference>
<sequence>VWDLRSKACVHRFSGQHQGLVNVVAADFANHRAASGSDDAVLCLWDLSAMACIYRIDGAPMMMAVWAISRDFASSFCAMSGSWDGDLQIWDIKDAAIRGNLRGAGVCSLAVDFAAQRAITGTYGGQLCIWDLASMTCTDCLDGHASAVRSVKAFFDVKDQFQVDQVDLQFLEHVTLQVLVALCVQFDAGVDHRKLSSFGYRVTHTHILPFRLSFGRLFCSSPLGMCAVLVSDAQEEAKVQRMVCPGPWECEDAWTAVYLYLGSVAVCEVSSVSRTWRCRACDPALWAQLLPGAGVVARNALSSGSTIPAGNLLPDSSSARSHLAHLGPWCLSQPVQAVREGRCLATAELGGKKAVVAMLDLLGDTLALCEEPVPGREYMSQAVEVYDLSSQNSVRRYEAAVRGASALRILDDGIHLLVAGDWNPHPVSIINCQHTPEEFRAAATLARAGRGPPADTTPLTWLARAGGSRAVGAQAFYPCAFWLFDASLGTLQTLAHFSLDLHPPTVLTATTAVWEVRSDEEQVATGGKGKTAVRIATVLTLPWGKASLRRTLARLRALGPCPDFRVASEFLQEVQPKPKKKARGHLREATSDIPPRQHPADSSQTATSQVRPDESPEPQPGQVVQQPEPEQTRENQVGEAQEQEHLGIDSDEEESEEEELEDDAISDAMRMHVGLDLDEDEVSDDSAEAEEVNEEEEQEDGEGGSASSSDSDTEDGESFKASACVAIDICEEGGTPGCPGSARAAWLSRPMEFCREAPLRRSVGPSGRPAIFAVISFILGPGPEGLDHDAVAIIEIDEASGDIRRTFEFPQFSLRPLVSWQWLGPLLAVVETGGRNVGALHIFTFDFGEESEDIGIYEAFRVATAAGSCVPQPCEITRGPDFAQTGAHFPPQYSHPDCNIRELMERGLGTGDTDPGKIPFGLSGLWRVNGRSDGESYRYHLRINHSPEGVLKGGGRSMGLEGKAVKAQDGSWSAEFSQTHGGDPTGVCRATLQKGALELQGSWHDAAIQQEGFFTARRETSGLWGSRPARYRQFSDWAVSGHRFAMRLDCVNEEKDLRGVVLCEWPQPFAFGKADLQ</sequence>
<evidence type="ECO:0008006" key="7">
    <source>
        <dbReference type="Google" id="ProtNLM"/>
    </source>
</evidence>
<dbReference type="InterPro" id="IPR019775">
    <property type="entry name" value="WD40_repeat_CS"/>
</dbReference>
<keyword evidence="1 3" id="KW-0853">WD repeat</keyword>
<dbReference type="SUPFAM" id="SSF81383">
    <property type="entry name" value="F-box domain"/>
    <property type="match status" value="1"/>
</dbReference>